<feature type="transmembrane region" description="Helical" evidence="6">
    <location>
        <begin position="37"/>
        <end position="57"/>
    </location>
</feature>
<accession>A0AAV8C6G0</accession>
<reference evidence="7" key="1">
    <citation type="submission" date="2022-08" db="EMBL/GenBank/DDBJ databases">
        <authorList>
            <person name="Marques A."/>
        </authorList>
    </citation>
    <scope>NUCLEOTIDE SEQUENCE</scope>
    <source>
        <strain evidence="7">RhyPub2mFocal</strain>
        <tissue evidence="7">Leaves</tissue>
    </source>
</reference>
<dbReference type="InterPro" id="IPR018614">
    <property type="entry name" value="KRTCAP2"/>
</dbReference>
<protein>
    <submittedName>
        <fullName evidence="7">Keratinocytes-associated protein 2</fullName>
    </submittedName>
</protein>
<comment type="similarity">
    <text evidence="2">Belongs to the KRTCAP2 family.</text>
</comment>
<evidence type="ECO:0000256" key="5">
    <source>
        <dbReference type="ARBA" id="ARBA00023136"/>
    </source>
</evidence>
<feature type="transmembrane region" description="Helical" evidence="6">
    <location>
        <begin position="7"/>
        <end position="25"/>
    </location>
</feature>
<keyword evidence="4 6" id="KW-1133">Transmembrane helix</keyword>
<evidence type="ECO:0000256" key="3">
    <source>
        <dbReference type="ARBA" id="ARBA00022692"/>
    </source>
</evidence>
<feature type="transmembrane region" description="Helical" evidence="6">
    <location>
        <begin position="131"/>
        <end position="150"/>
    </location>
</feature>
<evidence type="ECO:0000256" key="4">
    <source>
        <dbReference type="ARBA" id="ARBA00022989"/>
    </source>
</evidence>
<evidence type="ECO:0000256" key="1">
    <source>
        <dbReference type="ARBA" id="ARBA00004141"/>
    </source>
</evidence>
<evidence type="ECO:0000256" key="2">
    <source>
        <dbReference type="ARBA" id="ARBA00007279"/>
    </source>
</evidence>
<name>A0AAV8C6G0_9POAL</name>
<sequence length="154" mass="17477">MATPGRSMIYSSLLFSVILSLLQMYKGKFASSELMTIVGGLICSLLFILMLTFIGNYQELSGMKTGWGAGNIFITKILVSSCFMNTLITFIFSLSFSLFFFFMQLYWQKLFLLLLLAQYTVSASRHGTSDLVRIFLFFFFCNVCCSVLRLKTKA</sequence>
<dbReference type="Pfam" id="PF09775">
    <property type="entry name" value="Keratin_assoc"/>
    <property type="match status" value="1"/>
</dbReference>
<comment type="caution">
    <text evidence="7">The sequence shown here is derived from an EMBL/GenBank/DDBJ whole genome shotgun (WGS) entry which is preliminary data.</text>
</comment>
<evidence type="ECO:0000313" key="7">
    <source>
        <dbReference type="EMBL" id="KAJ4751086.1"/>
    </source>
</evidence>
<proteinExistence type="inferred from homology"/>
<evidence type="ECO:0000256" key="6">
    <source>
        <dbReference type="SAM" id="Phobius"/>
    </source>
</evidence>
<dbReference type="GO" id="GO:0016020">
    <property type="term" value="C:membrane"/>
    <property type="evidence" value="ECO:0007669"/>
    <property type="project" value="UniProtKB-SubCell"/>
</dbReference>
<keyword evidence="8" id="KW-1185">Reference proteome</keyword>
<keyword evidence="3 6" id="KW-0812">Transmembrane</keyword>
<dbReference type="EMBL" id="JAMFTS010000005">
    <property type="protein sequence ID" value="KAJ4751086.1"/>
    <property type="molecule type" value="Genomic_DNA"/>
</dbReference>
<dbReference type="PANTHER" id="PTHR32001">
    <property type="entry name" value="KERATINOCYTE-ASSOCIATED PROTEIN 2"/>
    <property type="match status" value="1"/>
</dbReference>
<dbReference type="PANTHER" id="PTHR32001:SF1">
    <property type="entry name" value="KERATINOCYTE-ASSOCIATED PROTEIN 2"/>
    <property type="match status" value="1"/>
</dbReference>
<organism evidence="7 8">
    <name type="scientific">Rhynchospora pubera</name>
    <dbReference type="NCBI Taxonomy" id="906938"/>
    <lineage>
        <taxon>Eukaryota</taxon>
        <taxon>Viridiplantae</taxon>
        <taxon>Streptophyta</taxon>
        <taxon>Embryophyta</taxon>
        <taxon>Tracheophyta</taxon>
        <taxon>Spermatophyta</taxon>
        <taxon>Magnoliopsida</taxon>
        <taxon>Liliopsida</taxon>
        <taxon>Poales</taxon>
        <taxon>Cyperaceae</taxon>
        <taxon>Cyperoideae</taxon>
        <taxon>Rhynchosporeae</taxon>
        <taxon>Rhynchospora</taxon>
    </lineage>
</organism>
<dbReference type="AlphaFoldDB" id="A0AAV8C6G0"/>
<dbReference type="Proteomes" id="UP001140206">
    <property type="component" value="Chromosome 5"/>
</dbReference>
<gene>
    <name evidence="7" type="ORF">LUZ62_085491</name>
</gene>
<evidence type="ECO:0000313" key="8">
    <source>
        <dbReference type="Proteomes" id="UP001140206"/>
    </source>
</evidence>
<keyword evidence="5 6" id="KW-0472">Membrane</keyword>
<comment type="subcellular location">
    <subcellularLocation>
        <location evidence="1">Membrane</location>
        <topology evidence="1">Multi-pass membrane protein</topology>
    </subcellularLocation>
</comment>
<feature type="transmembrane region" description="Helical" evidence="6">
    <location>
        <begin position="77"/>
        <end position="107"/>
    </location>
</feature>